<comment type="caution">
    <text evidence="6">The sequence shown here is derived from an EMBL/GenBank/DDBJ whole genome shotgun (WGS) entry which is preliminary data.</text>
</comment>
<dbReference type="Pfam" id="PF03466">
    <property type="entry name" value="LysR_substrate"/>
    <property type="match status" value="1"/>
</dbReference>
<dbReference type="EMBL" id="QZCH01000001">
    <property type="protein sequence ID" value="RJG51178.1"/>
    <property type="molecule type" value="Genomic_DNA"/>
</dbReference>
<dbReference type="AlphaFoldDB" id="A0A418YJN2"/>
<dbReference type="OrthoDB" id="9786526at2"/>
<dbReference type="InterPro" id="IPR036388">
    <property type="entry name" value="WH-like_DNA-bd_sf"/>
</dbReference>
<dbReference type="Gene3D" id="3.40.190.290">
    <property type="match status" value="1"/>
</dbReference>
<sequence>MNIEHLRLFTRLASTQNISAAGKEFGLSPAVASNHLNKLEQDLSARLFHRTTRKVVLTEEGQSLLPYAIDILEKVTLAEAAIGGEDQQPKGTLKVSAPASFGRMHLLPAMKQFLSLYPKLTIDFRLSDTLTDPVAGGFDVTIRNAQLDDSSLIARKLAADRRIVTAAPEYLARCGEPAHPADLLQHQCINLSGFNHWSFATEQGKQTITTAGPLHTDNGDVIREACVAGLGIAINSKWSAYKQLQSGELVEVLADYPLQSDTAIWAMYSSHKLLAPKIRVFIDYLLEYFGPEPYWEQ</sequence>
<dbReference type="InterPro" id="IPR058163">
    <property type="entry name" value="LysR-type_TF_proteobact-type"/>
</dbReference>
<dbReference type="GO" id="GO:0006351">
    <property type="term" value="P:DNA-templated transcription"/>
    <property type="evidence" value="ECO:0007669"/>
    <property type="project" value="TreeGrafter"/>
</dbReference>
<evidence type="ECO:0000256" key="4">
    <source>
        <dbReference type="ARBA" id="ARBA00023163"/>
    </source>
</evidence>
<dbReference type="CDD" id="cd08422">
    <property type="entry name" value="PBP2_CrgA_like"/>
    <property type="match status" value="1"/>
</dbReference>
<dbReference type="RefSeq" id="WP_119908726.1">
    <property type="nucleotide sequence ID" value="NZ_QZCH01000001.1"/>
</dbReference>
<keyword evidence="2" id="KW-0805">Transcription regulation</keyword>
<dbReference type="GO" id="GO:0003700">
    <property type="term" value="F:DNA-binding transcription factor activity"/>
    <property type="evidence" value="ECO:0007669"/>
    <property type="project" value="InterPro"/>
</dbReference>
<accession>A0A418YJN2</accession>
<dbReference type="GO" id="GO:0043565">
    <property type="term" value="F:sequence-specific DNA binding"/>
    <property type="evidence" value="ECO:0007669"/>
    <property type="project" value="TreeGrafter"/>
</dbReference>
<dbReference type="FunFam" id="3.40.190.290:FF:000001">
    <property type="entry name" value="Transcriptional regulator, LysR family"/>
    <property type="match status" value="1"/>
</dbReference>
<evidence type="ECO:0000256" key="3">
    <source>
        <dbReference type="ARBA" id="ARBA00023125"/>
    </source>
</evidence>
<evidence type="ECO:0000256" key="2">
    <source>
        <dbReference type="ARBA" id="ARBA00023015"/>
    </source>
</evidence>
<reference evidence="6 7" key="1">
    <citation type="submission" date="2018-09" db="EMBL/GenBank/DDBJ databases">
        <authorList>
            <person name="Wang F."/>
        </authorList>
    </citation>
    <scope>NUCLEOTIDE SEQUENCE [LARGE SCALE GENOMIC DNA]</scope>
    <source>
        <strain evidence="6 7">PLHSC7-2</strain>
    </source>
</reference>
<evidence type="ECO:0000259" key="5">
    <source>
        <dbReference type="PROSITE" id="PS50931"/>
    </source>
</evidence>
<evidence type="ECO:0000313" key="6">
    <source>
        <dbReference type="EMBL" id="RJG51178.1"/>
    </source>
</evidence>
<dbReference type="InterPro" id="IPR000847">
    <property type="entry name" value="LysR_HTH_N"/>
</dbReference>
<comment type="similarity">
    <text evidence="1">Belongs to the LysR transcriptional regulatory family.</text>
</comment>
<dbReference type="PROSITE" id="PS50931">
    <property type="entry name" value="HTH_LYSR"/>
    <property type="match status" value="1"/>
</dbReference>
<proteinExistence type="inferred from homology"/>
<dbReference type="SUPFAM" id="SSF53850">
    <property type="entry name" value="Periplasmic binding protein-like II"/>
    <property type="match status" value="1"/>
</dbReference>
<dbReference type="Pfam" id="PF00126">
    <property type="entry name" value="HTH_1"/>
    <property type="match status" value="1"/>
</dbReference>
<dbReference type="SUPFAM" id="SSF46785">
    <property type="entry name" value="Winged helix' DNA-binding domain"/>
    <property type="match status" value="1"/>
</dbReference>
<feature type="domain" description="HTH lysR-type" evidence="5">
    <location>
        <begin position="1"/>
        <end position="58"/>
    </location>
</feature>
<dbReference type="PANTHER" id="PTHR30537">
    <property type="entry name" value="HTH-TYPE TRANSCRIPTIONAL REGULATOR"/>
    <property type="match status" value="1"/>
</dbReference>
<protein>
    <submittedName>
        <fullName evidence="6">LysR family transcriptional regulator</fullName>
    </submittedName>
</protein>
<dbReference type="FunFam" id="1.10.10.10:FF:000001">
    <property type="entry name" value="LysR family transcriptional regulator"/>
    <property type="match status" value="1"/>
</dbReference>
<gene>
    <name evidence="6" type="ORF">D1Z90_00090</name>
</gene>
<evidence type="ECO:0000313" key="7">
    <source>
        <dbReference type="Proteomes" id="UP000283255"/>
    </source>
</evidence>
<evidence type="ECO:0000256" key="1">
    <source>
        <dbReference type="ARBA" id="ARBA00009437"/>
    </source>
</evidence>
<dbReference type="InterPro" id="IPR036390">
    <property type="entry name" value="WH_DNA-bd_sf"/>
</dbReference>
<keyword evidence="3" id="KW-0238">DNA-binding</keyword>
<keyword evidence="4" id="KW-0804">Transcription</keyword>
<dbReference type="InterPro" id="IPR005119">
    <property type="entry name" value="LysR_subst-bd"/>
</dbReference>
<keyword evidence="7" id="KW-1185">Reference proteome</keyword>
<dbReference type="Proteomes" id="UP000283255">
    <property type="component" value="Unassembled WGS sequence"/>
</dbReference>
<name>A0A418YJN2_9GAMM</name>
<dbReference type="PANTHER" id="PTHR30537:SF5">
    <property type="entry name" value="HTH-TYPE TRANSCRIPTIONAL ACTIVATOR TTDR-RELATED"/>
    <property type="match status" value="1"/>
</dbReference>
<dbReference type="Gene3D" id="1.10.10.10">
    <property type="entry name" value="Winged helix-like DNA-binding domain superfamily/Winged helix DNA-binding domain"/>
    <property type="match status" value="1"/>
</dbReference>
<organism evidence="6 7">
    <name type="scientific">Motilimonas pumila</name>
    <dbReference type="NCBI Taxonomy" id="2303987"/>
    <lineage>
        <taxon>Bacteria</taxon>
        <taxon>Pseudomonadati</taxon>
        <taxon>Pseudomonadota</taxon>
        <taxon>Gammaproteobacteria</taxon>
        <taxon>Alteromonadales</taxon>
        <taxon>Alteromonadales genera incertae sedis</taxon>
        <taxon>Motilimonas</taxon>
    </lineage>
</organism>
<reference evidence="6 7" key="2">
    <citation type="submission" date="2019-01" db="EMBL/GenBank/DDBJ databases">
        <title>Motilimonas pumilus sp. nov., isolated from the gut of sea cucumber (Apostichopus japonicus).</title>
        <authorList>
            <person name="Wang F.-Q."/>
            <person name="Ren L.-H."/>
            <person name="Lin Y.-W."/>
            <person name="Sun G.-H."/>
            <person name="Du Z.-J."/>
            <person name="Zhao J.-X."/>
            <person name="Liu X.-J."/>
            <person name="Liu L.-J."/>
        </authorList>
    </citation>
    <scope>NUCLEOTIDE SEQUENCE [LARGE SCALE GENOMIC DNA]</scope>
    <source>
        <strain evidence="6 7">PLHSC7-2</strain>
    </source>
</reference>